<reference evidence="7" key="2">
    <citation type="submission" date="2015-05" db="EMBL/GenBank/DDBJ databases">
        <authorList>
            <person name="Wang D.B."/>
            <person name="Wang M."/>
        </authorList>
    </citation>
    <scope>NUCLEOTIDE SEQUENCE [LARGE SCALE GENOMIC DNA]</scope>
    <source>
        <strain evidence="7">L1-83</strain>
    </source>
</reference>
<evidence type="ECO:0000256" key="6">
    <source>
        <dbReference type="SAM" id="SignalP"/>
    </source>
</evidence>
<evidence type="ECO:0000313" key="7">
    <source>
        <dbReference type="EMBL" id="CRL32821.1"/>
    </source>
</evidence>
<reference evidence="8 10" key="3">
    <citation type="submission" date="2018-08" db="EMBL/GenBank/DDBJ databases">
        <title>A genome reference for cultivated species of the human gut microbiota.</title>
        <authorList>
            <person name="Zou Y."/>
            <person name="Xue W."/>
            <person name="Luo G."/>
        </authorList>
    </citation>
    <scope>NUCLEOTIDE SEQUENCE [LARGE SCALE GENOMIC DNA]</scope>
    <source>
        <strain evidence="8 10">AF28-15</strain>
    </source>
</reference>
<dbReference type="GO" id="GO:0019808">
    <property type="term" value="F:polyamine binding"/>
    <property type="evidence" value="ECO:0007669"/>
    <property type="project" value="InterPro"/>
</dbReference>
<dbReference type="STRING" id="360807.ERS852392_00443"/>
<evidence type="ECO:0000256" key="4">
    <source>
        <dbReference type="ARBA" id="ARBA00022764"/>
    </source>
</evidence>
<feature type="signal peptide" evidence="6">
    <location>
        <begin position="1"/>
        <end position="19"/>
    </location>
</feature>
<keyword evidence="2" id="KW-0813">Transport</keyword>
<dbReference type="PANTHER" id="PTHR30222:SF17">
    <property type="entry name" value="SPERMIDINE_PUTRESCINE-BINDING PERIPLASMIC PROTEIN"/>
    <property type="match status" value="1"/>
</dbReference>
<dbReference type="Pfam" id="PF13416">
    <property type="entry name" value="SBP_bac_8"/>
    <property type="match status" value="1"/>
</dbReference>
<evidence type="ECO:0000313" key="8">
    <source>
        <dbReference type="EMBL" id="RGQ51756.1"/>
    </source>
</evidence>
<dbReference type="GO" id="GO:0015846">
    <property type="term" value="P:polyamine transport"/>
    <property type="evidence" value="ECO:0007669"/>
    <property type="project" value="InterPro"/>
</dbReference>
<reference evidence="9" key="1">
    <citation type="submission" date="2015-05" db="EMBL/GenBank/DDBJ databases">
        <authorList>
            <consortium name="Pathogen Informatics"/>
        </authorList>
    </citation>
    <scope>NUCLEOTIDE SEQUENCE [LARGE SCALE GENOMIC DNA]</scope>
    <source>
        <strain evidence="9">L1-83</strain>
    </source>
</reference>
<evidence type="ECO:0000256" key="2">
    <source>
        <dbReference type="ARBA" id="ARBA00022448"/>
    </source>
</evidence>
<dbReference type="EMBL" id="QRTF01000008">
    <property type="protein sequence ID" value="RGQ51756.1"/>
    <property type="molecule type" value="Genomic_DNA"/>
</dbReference>
<sequence length="358" mass="41222">MKKRLAMLFALCLMTGVLSSCGKGTSSTETTKKDDNTLVILNYGKYIDESVLDQFEKETGIKVKLEEYESPEEMYTKFSAGSINYDLVCTSDYMVERLINEDQVLEINFDDFEYYKNLDSSIIEASQIFDPENKYSMPYFYGTLGILYNTTMVSDEEVSTWNVLWDEAYKDSIIMQNSVRDSFTPALRLLGYDINTTDENQLNDALDLLIRQKPLVYAYYVDETGDEMAMGNAAMALVYSGEAAYAMELNDDLSYSVPEEGSNLWIDSWFMPKSCHNTEYAEKFLDFLCREDIGMLNFDYVYYATPNLAVKENLDEETLSDTTIFPTDETLANCEVYKQYDIDTTKLSNYLWKKLKSE</sequence>
<dbReference type="CDD" id="cd13663">
    <property type="entry name" value="PBP2_PotD_PotF_like_2"/>
    <property type="match status" value="1"/>
</dbReference>
<dbReference type="AlphaFoldDB" id="A0A0M6WAU3"/>
<feature type="chain" id="PRO_5042329696" evidence="6">
    <location>
        <begin position="20"/>
        <end position="358"/>
    </location>
</feature>
<dbReference type="Gene3D" id="3.40.190.10">
    <property type="entry name" value="Periplasmic binding protein-like II"/>
    <property type="match status" value="2"/>
</dbReference>
<organism evidence="7 9">
    <name type="scientific">Roseburia inulinivorans</name>
    <dbReference type="NCBI Taxonomy" id="360807"/>
    <lineage>
        <taxon>Bacteria</taxon>
        <taxon>Bacillati</taxon>
        <taxon>Bacillota</taxon>
        <taxon>Clostridia</taxon>
        <taxon>Lachnospirales</taxon>
        <taxon>Lachnospiraceae</taxon>
        <taxon>Roseburia</taxon>
    </lineage>
</organism>
<keyword evidence="4" id="KW-0574">Periplasm</keyword>
<comment type="subcellular location">
    <subcellularLocation>
        <location evidence="1">Periplasm</location>
    </subcellularLocation>
</comment>
<evidence type="ECO:0000256" key="5">
    <source>
        <dbReference type="PIRSR" id="PIRSR019574-1"/>
    </source>
</evidence>
<dbReference type="Proteomes" id="UP000049828">
    <property type="component" value="Unassembled WGS sequence"/>
</dbReference>
<dbReference type="SUPFAM" id="SSF53850">
    <property type="entry name" value="Periplasmic binding protein-like II"/>
    <property type="match status" value="1"/>
</dbReference>
<dbReference type="PIRSF" id="PIRSF019574">
    <property type="entry name" value="Periplasmic_polyamine_BP"/>
    <property type="match status" value="1"/>
</dbReference>
<evidence type="ECO:0000256" key="1">
    <source>
        <dbReference type="ARBA" id="ARBA00004418"/>
    </source>
</evidence>
<dbReference type="InterPro" id="IPR006059">
    <property type="entry name" value="SBP"/>
</dbReference>
<dbReference type="RefSeq" id="WP_055039090.1">
    <property type="nucleotide sequence ID" value="NZ_CVRS01000016.1"/>
</dbReference>
<dbReference type="PROSITE" id="PS51257">
    <property type="entry name" value="PROKAR_LIPOPROTEIN"/>
    <property type="match status" value="1"/>
</dbReference>
<dbReference type="Proteomes" id="UP000283738">
    <property type="component" value="Unassembled WGS sequence"/>
</dbReference>
<evidence type="ECO:0000313" key="9">
    <source>
        <dbReference type="Proteomes" id="UP000049828"/>
    </source>
</evidence>
<proteinExistence type="predicted"/>
<protein>
    <submittedName>
        <fullName evidence="8">Extracellular solute-binding protein</fullName>
    </submittedName>
    <submittedName>
        <fullName evidence="7">Ornithine carbamoyltransferase</fullName>
    </submittedName>
</protein>
<evidence type="ECO:0000313" key="10">
    <source>
        <dbReference type="Proteomes" id="UP000283738"/>
    </source>
</evidence>
<evidence type="ECO:0000256" key="3">
    <source>
        <dbReference type="ARBA" id="ARBA00022729"/>
    </source>
</evidence>
<dbReference type="EMBL" id="CVRS01000016">
    <property type="protein sequence ID" value="CRL32821.1"/>
    <property type="molecule type" value="Genomic_DNA"/>
</dbReference>
<dbReference type="OrthoDB" id="9769319at2"/>
<keyword evidence="3 6" id="KW-0732">Signal</keyword>
<keyword evidence="9" id="KW-1185">Reference proteome</keyword>
<keyword evidence="7" id="KW-0808">Transferase</keyword>
<gene>
    <name evidence="8" type="ORF">DWY96_05150</name>
    <name evidence="7" type="ORF">RIL183_00581</name>
</gene>
<dbReference type="InterPro" id="IPR001188">
    <property type="entry name" value="Sperm_putr-bd"/>
</dbReference>
<accession>A0A0M6WAU3</accession>
<name>A0A0M6WAU3_9FIRM</name>
<dbReference type="GO" id="GO:0016740">
    <property type="term" value="F:transferase activity"/>
    <property type="evidence" value="ECO:0007669"/>
    <property type="project" value="UniProtKB-KW"/>
</dbReference>
<dbReference type="GO" id="GO:0042597">
    <property type="term" value="C:periplasmic space"/>
    <property type="evidence" value="ECO:0007669"/>
    <property type="project" value="UniProtKB-SubCell"/>
</dbReference>
<feature type="binding site" evidence="5">
    <location>
        <position position="93"/>
    </location>
    <ligand>
        <name>spermidine</name>
        <dbReference type="ChEBI" id="CHEBI:57834"/>
    </ligand>
</feature>
<dbReference type="PRINTS" id="PR00909">
    <property type="entry name" value="SPERMDNBNDNG"/>
</dbReference>
<dbReference type="PANTHER" id="PTHR30222">
    <property type="entry name" value="SPERMIDINE/PUTRESCINE-BINDING PERIPLASMIC PROTEIN"/>
    <property type="match status" value="1"/>
</dbReference>